<accession>A0ABR3GNY9</accession>
<dbReference type="PANTHER" id="PTHR12687:SF4">
    <property type="entry name" value="NUCLEOLAR COMPLEX PROTEIN 2 HOMOLOG"/>
    <property type="match status" value="1"/>
</dbReference>
<keyword evidence="3" id="KW-0539">Nucleus</keyword>
<reference evidence="5 6" key="1">
    <citation type="submission" date="2024-02" db="EMBL/GenBank/DDBJ databases">
        <title>Discinaceae phylogenomics.</title>
        <authorList>
            <person name="Dirks A.C."/>
            <person name="James T.Y."/>
        </authorList>
    </citation>
    <scope>NUCLEOTIDE SEQUENCE [LARGE SCALE GENOMIC DNA]</scope>
    <source>
        <strain evidence="5 6">ACD0624</strain>
    </source>
</reference>
<evidence type="ECO:0000256" key="4">
    <source>
        <dbReference type="SAM" id="MobiDB-lite"/>
    </source>
</evidence>
<dbReference type="PANTHER" id="PTHR12687">
    <property type="entry name" value="NUCLEOLAR COMPLEX 2 AND RAD4-RELATED"/>
    <property type="match status" value="1"/>
</dbReference>
<comment type="caution">
    <text evidence="5">The sequence shown here is derived from an EMBL/GenBank/DDBJ whole genome shotgun (WGS) entry which is preliminary data.</text>
</comment>
<dbReference type="Pfam" id="PF03715">
    <property type="entry name" value="Noc2"/>
    <property type="match status" value="1"/>
</dbReference>
<gene>
    <name evidence="5" type="primary">NOC2</name>
    <name evidence="5" type="ORF">Q9L58_003785</name>
</gene>
<evidence type="ECO:0000313" key="6">
    <source>
        <dbReference type="Proteomes" id="UP001447188"/>
    </source>
</evidence>
<evidence type="ECO:0000313" key="5">
    <source>
        <dbReference type="EMBL" id="KAL0637301.1"/>
    </source>
</evidence>
<evidence type="ECO:0000256" key="1">
    <source>
        <dbReference type="ARBA" id="ARBA00004123"/>
    </source>
</evidence>
<sequence length="761" mass="86312">MGRVKKSTRKFEKNHLKDTLDQRKAQAKIKQQFALRDRNKKRQKDRGNDSEDEAEASAVAAKKAKEKKDGPELFDDMTVEQFFQGGFEIPEAGPGAKKEKKKSKKEKKDKEDKTAKRKRTKEDDEEAGSPAPEGKGGEDDELGAHVADLSALAEKDPEFYKYLQENDAELLDFTVAEHDDLAGIDDLSDGEEEEPKKKAKKRKKSKDVEDDAEDPNASVEVTLKDIETWKTALVENKSLRSLKKVVLAFRAAAHVNDVQDDKRPTYKYSITNPDVYHELLVLALKHIPDVLNHHLPIKESASGKIRITTETKKYRTLTPLLKSHSASLLHLLPTLTDPPTQRLLLNSTIPLIPYFLSFRKFLKAFLKSVVDIWCAHSSDETTRIVAFLVVRRAAVVGDDGLREICVKSLYAGLVKASRQTSTYTMQGINLMKNSASEVVGMEGMEKVGYQAGFNYIRQLAVHLRNSITNNSKESYKTVYNWQYVHSLDFWSRVLSTHCDALTEATLGRDSPLRPLIYPLIQVTLGAIRLIPTAQYFPLRFYLLRSLLRLSRSTGVFIPLAPLIFEVLSSSELKKKPKPSTIKPLDFAATIRAPKSYLRTKTYQDGVAEQVVELLSEFYVLYAKSIAFPELAIPTIVLAKRGMKKSKNAKLNNALAVLVGKLEANSKWVQERRSKVEFAPEKIVEAESFCKEVEWEKTPLGGYVVSQRKVREERMKMLEESAREDREREKVEREGSEDEQEMVVEHNDSEDGDDEEMEDDDE</sequence>
<dbReference type="InterPro" id="IPR005343">
    <property type="entry name" value="Noc2"/>
</dbReference>
<protein>
    <submittedName>
        <fullName evidence="5">Nucleolar Complex 2 protein</fullName>
    </submittedName>
</protein>
<evidence type="ECO:0000256" key="2">
    <source>
        <dbReference type="ARBA" id="ARBA00005907"/>
    </source>
</evidence>
<comment type="subcellular location">
    <subcellularLocation>
        <location evidence="1">Nucleus</location>
    </subcellularLocation>
</comment>
<feature type="compositionally biased region" description="Acidic residues" evidence="4">
    <location>
        <begin position="184"/>
        <end position="193"/>
    </location>
</feature>
<feature type="compositionally biased region" description="Acidic residues" evidence="4">
    <location>
        <begin position="749"/>
        <end position="761"/>
    </location>
</feature>
<evidence type="ECO:0000256" key="3">
    <source>
        <dbReference type="ARBA" id="ARBA00023242"/>
    </source>
</evidence>
<feature type="region of interest" description="Disordered" evidence="4">
    <location>
        <begin position="1"/>
        <end position="150"/>
    </location>
</feature>
<feature type="compositionally biased region" description="Basic and acidic residues" evidence="4">
    <location>
        <begin position="9"/>
        <end position="24"/>
    </location>
</feature>
<organism evidence="5 6">
    <name type="scientific">Discina gigas</name>
    <dbReference type="NCBI Taxonomy" id="1032678"/>
    <lineage>
        <taxon>Eukaryota</taxon>
        <taxon>Fungi</taxon>
        <taxon>Dikarya</taxon>
        <taxon>Ascomycota</taxon>
        <taxon>Pezizomycotina</taxon>
        <taxon>Pezizomycetes</taxon>
        <taxon>Pezizales</taxon>
        <taxon>Discinaceae</taxon>
        <taxon>Discina</taxon>
    </lineage>
</organism>
<dbReference type="Proteomes" id="UP001447188">
    <property type="component" value="Unassembled WGS sequence"/>
</dbReference>
<name>A0ABR3GNY9_9PEZI</name>
<dbReference type="EMBL" id="JBBBZM010000037">
    <property type="protein sequence ID" value="KAL0637301.1"/>
    <property type="molecule type" value="Genomic_DNA"/>
</dbReference>
<feature type="region of interest" description="Disordered" evidence="4">
    <location>
        <begin position="718"/>
        <end position="761"/>
    </location>
</feature>
<feature type="region of interest" description="Disordered" evidence="4">
    <location>
        <begin position="184"/>
        <end position="216"/>
    </location>
</feature>
<keyword evidence="6" id="KW-1185">Reference proteome</keyword>
<feature type="compositionally biased region" description="Basic and acidic residues" evidence="4">
    <location>
        <begin position="718"/>
        <end position="733"/>
    </location>
</feature>
<comment type="similarity">
    <text evidence="2">Belongs to the NOC2 family.</text>
</comment>
<proteinExistence type="inferred from homology"/>